<dbReference type="InterPro" id="IPR001647">
    <property type="entry name" value="HTH_TetR"/>
</dbReference>
<evidence type="ECO:0000313" key="7">
    <source>
        <dbReference type="Proteomes" id="UP001199319"/>
    </source>
</evidence>
<dbReference type="PANTHER" id="PTHR30055">
    <property type="entry name" value="HTH-TYPE TRANSCRIPTIONAL REGULATOR RUTR"/>
    <property type="match status" value="1"/>
</dbReference>
<accession>A0AAE3ADW8</accession>
<dbReference type="FunFam" id="1.10.10.60:FF:000141">
    <property type="entry name" value="TetR family transcriptional regulator"/>
    <property type="match status" value="1"/>
</dbReference>
<protein>
    <submittedName>
        <fullName evidence="6">TetR/AcrR family transcriptional regulator</fullName>
    </submittedName>
</protein>
<dbReference type="EMBL" id="JAJEPW010000002">
    <property type="protein sequence ID" value="MCC2128186.1"/>
    <property type="molecule type" value="Genomic_DNA"/>
</dbReference>
<dbReference type="Pfam" id="PF00440">
    <property type="entry name" value="TetR_N"/>
    <property type="match status" value="1"/>
</dbReference>
<dbReference type="InterPro" id="IPR050109">
    <property type="entry name" value="HTH-type_TetR-like_transc_reg"/>
</dbReference>
<evidence type="ECO:0000256" key="3">
    <source>
        <dbReference type="ARBA" id="ARBA00023163"/>
    </source>
</evidence>
<comment type="caution">
    <text evidence="6">The sequence shown here is derived from an EMBL/GenBank/DDBJ whole genome shotgun (WGS) entry which is preliminary data.</text>
</comment>
<keyword evidence="3" id="KW-0804">Transcription</keyword>
<dbReference type="SUPFAM" id="SSF46689">
    <property type="entry name" value="Homeodomain-like"/>
    <property type="match status" value="1"/>
</dbReference>
<name>A0AAE3ADW8_9FIRM</name>
<dbReference type="GO" id="GO:0003677">
    <property type="term" value="F:DNA binding"/>
    <property type="evidence" value="ECO:0007669"/>
    <property type="project" value="UniProtKB-UniRule"/>
</dbReference>
<keyword evidence="2 4" id="KW-0238">DNA-binding</keyword>
<evidence type="ECO:0000256" key="2">
    <source>
        <dbReference type="ARBA" id="ARBA00023125"/>
    </source>
</evidence>
<dbReference type="PRINTS" id="PR00455">
    <property type="entry name" value="HTHTETR"/>
</dbReference>
<dbReference type="InterPro" id="IPR009057">
    <property type="entry name" value="Homeodomain-like_sf"/>
</dbReference>
<gene>
    <name evidence="6" type="ORF">LKD37_01400</name>
</gene>
<sequence length="206" mass="23623">MISLSKSEDTRQLILDTAKKEFMEKGYNDASVRSIAKQAGLTTGAIFRYFADKESLFAALVSPVADHMLDLYRKGGERGFASLTDGHPENMWNISDEVISVLVEYIFANKDAFYLLISQSAGSAYESFVDQLIEEEEKQTYAFQQEMIRQGYSCRPLTLDEIHILFSAQYYAFFEIVRHKLEKDEALDRIHLIADFFGSAWKLYFA</sequence>
<dbReference type="InterPro" id="IPR023772">
    <property type="entry name" value="DNA-bd_HTH_TetR-type_CS"/>
</dbReference>
<reference evidence="6" key="1">
    <citation type="submission" date="2021-10" db="EMBL/GenBank/DDBJ databases">
        <title>Anaerobic single-cell dispensing facilitates the cultivation of human gut bacteria.</title>
        <authorList>
            <person name="Afrizal A."/>
        </authorList>
    </citation>
    <scope>NUCLEOTIDE SEQUENCE</scope>
    <source>
        <strain evidence="6">CLA-AA-H272</strain>
    </source>
</reference>
<evidence type="ECO:0000313" key="6">
    <source>
        <dbReference type="EMBL" id="MCC2128186.1"/>
    </source>
</evidence>
<dbReference type="PROSITE" id="PS50977">
    <property type="entry name" value="HTH_TETR_2"/>
    <property type="match status" value="1"/>
</dbReference>
<dbReference type="Proteomes" id="UP001199319">
    <property type="component" value="Unassembled WGS sequence"/>
</dbReference>
<dbReference type="GO" id="GO:0045892">
    <property type="term" value="P:negative regulation of DNA-templated transcription"/>
    <property type="evidence" value="ECO:0007669"/>
    <property type="project" value="UniProtKB-ARBA"/>
</dbReference>
<feature type="domain" description="HTH tetR-type" evidence="5">
    <location>
        <begin position="8"/>
        <end position="68"/>
    </location>
</feature>
<evidence type="ECO:0000256" key="4">
    <source>
        <dbReference type="PROSITE-ProRule" id="PRU00335"/>
    </source>
</evidence>
<dbReference type="PROSITE" id="PS01081">
    <property type="entry name" value="HTH_TETR_1"/>
    <property type="match status" value="1"/>
</dbReference>
<evidence type="ECO:0000256" key="1">
    <source>
        <dbReference type="ARBA" id="ARBA00023015"/>
    </source>
</evidence>
<dbReference type="AlphaFoldDB" id="A0AAE3ADW8"/>
<organism evidence="6 7">
    <name type="scientific">Brotocaccenecus cirricatena</name>
    <dbReference type="NCBI Taxonomy" id="3064195"/>
    <lineage>
        <taxon>Bacteria</taxon>
        <taxon>Bacillati</taxon>
        <taxon>Bacillota</taxon>
        <taxon>Clostridia</taxon>
        <taxon>Eubacteriales</taxon>
        <taxon>Oscillospiraceae</taxon>
        <taxon>Brotocaccenecus</taxon>
    </lineage>
</organism>
<proteinExistence type="predicted"/>
<evidence type="ECO:0000259" key="5">
    <source>
        <dbReference type="PROSITE" id="PS50977"/>
    </source>
</evidence>
<dbReference type="Gene3D" id="1.10.357.10">
    <property type="entry name" value="Tetracycline Repressor, domain 2"/>
    <property type="match status" value="1"/>
</dbReference>
<feature type="DNA-binding region" description="H-T-H motif" evidence="4">
    <location>
        <begin position="31"/>
        <end position="50"/>
    </location>
</feature>
<keyword evidence="1" id="KW-0805">Transcription regulation</keyword>
<keyword evidence="7" id="KW-1185">Reference proteome</keyword>